<evidence type="ECO:0000256" key="3">
    <source>
        <dbReference type="ARBA" id="ARBA00006743"/>
    </source>
</evidence>
<dbReference type="NCBIfam" id="TIGR00676">
    <property type="entry name" value="fadh2"/>
    <property type="match status" value="1"/>
</dbReference>
<dbReference type="GO" id="GO:0009086">
    <property type="term" value="P:methionine biosynthetic process"/>
    <property type="evidence" value="ECO:0007669"/>
    <property type="project" value="UniProtKB-KW"/>
</dbReference>
<dbReference type="EC" id="1.5.1.54" evidence="12"/>
<protein>
    <recommendedName>
        <fullName evidence="12">Methylenetetrahydrofolate reductase</fullName>
        <ecNumber evidence="12">1.5.1.54</ecNumber>
    </recommendedName>
</protein>
<evidence type="ECO:0000256" key="6">
    <source>
        <dbReference type="ARBA" id="ARBA00022827"/>
    </source>
</evidence>
<dbReference type="InterPro" id="IPR004620">
    <property type="entry name" value="MTHF_reductase_bac"/>
</dbReference>
<comment type="catalytic activity">
    <reaction evidence="11">
        <text>(6S)-5-methyl-5,6,7,8-tetrahydrofolate + NAD(+) = (6R)-5,10-methylene-5,6,7,8-tetrahydrofolate + NADH + H(+)</text>
        <dbReference type="Rhea" id="RHEA:19821"/>
        <dbReference type="ChEBI" id="CHEBI:15378"/>
        <dbReference type="ChEBI" id="CHEBI:15636"/>
        <dbReference type="ChEBI" id="CHEBI:18608"/>
        <dbReference type="ChEBI" id="CHEBI:57540"/>
        <dbReference type="ChEBI" id="CHEBI:57945"/>
        <dbReference type="EC" id="1.5.1.54"/>
    </reaction>
    <physiologicalReaction direction="right-to-left" evidence="11">
        <dbReference type="Rhea" id="RHEA:19823"/>
    </physiologicalReaction>
</comment>
<dbReference type="PANTHER" id="PTHR45754">
    <property type="entry name" value="METHYLENETETRAHYDROFOLATE REDUCTASE"/>
    <property type="match status" value="1"/>
</dbReference>
<dbReference type="GO" id="GO:0106312">
    <property type="term" value="F:methylenetetrahydrofolate reductase (NADH) activity"/>
    <property type="evidence" value="ECO:0007669"/>
    <property type="project" value="UniProtKB-EC"/>
</dbReference>
<dbReference type="SUPFAM" id="SSF51730">
    <property type="entry name" value="FAD-linked oxidoreductase"/>
    <property type="match status" value="1"/>
</dbReference>
<name>V5SDD8_9HYPH</name>
<evidence type="ECO:0000313" key="13">
    <source>
        <dbReference type="EMBL" id="AHB48075.1"/>
    </source>
</evidence>
<dbReference type="InterPro" id="IPR003171">
    <property type="entry name" value="Mehydrof_redctse-like"/>
</dbReference>
<evidence type="ECO:0000256" key="9">
    <source>
        <dbReference type="ARBA" id="ARBA00023167"/>
    </source>
</evidence>
<dbReference type="HOGENOM" id="CLU_025841_0_0_5"/>
<organism evidence="13 14">
    <name type="scientific">Hyphomicrobium nitrativorans NL23</name>
    <dbReference type="NCBI Taxonomy" id="1029756"/>
    <lineage>
        <taxon>Bacteria</taxon>
        <taxon>Pseudomonadati</taxon>
        <taxon>Pseudomonadota</taxon>
        <taxon>Alphaproteobacteria</taxon>
        <taxon>Hyphomicrobiales</taxon>
        <taxon>Hyphomicrobiaceae</taxon>
        <taxon>Hyphomicrobium</taxon>
    </lineage>
</organism>
<dbReference type="EMBL" id="CP006912">
    <property type="protein sequence ID" value="AHB48075.1"/>
    <property type="molecule type" value="Genomic_DNA"/>
</dbReference>
<evidence type="ECO:0000256" key="10">
    <source>
        <dbReference type="ARBA" id="ARBA00034478"/>
    </source>
</evidence>
<evidence type="ECO:0000256" key="2">
    <source>
        <dbReference type="ARBA" id="ARBA00004777"/>
    </source>
</evidence>
<dbReference type="GO" id="GO:0071949">
    <property type="term" value="F:FAD binding"/>
    <property type="evidence" value="ECO:0007669"/>
    <property type="project" value="TreeGrafter"/>
</dbReference>
<dbReference type="OrthoDB" id="9812555at2"/>
<dbReference type="RefSeq" id="WP_023786645.1">
    <property type="nucleotide sequence ID" value="NC_022997.1"/>
</dbReference>
<evidence type="ECO:0000256" key="5">
    <source>
        <dbReference type="ARBA" id="ARBA00022630"/>
    </source>
</evidence>
<dbReference type="Proteomes" id="UP000018542">
    <property type="component" value="Chromosome"/>
</dbReference>
<keyword evidence="6 12" id="KW-0274">FAD</keyword>
<comment type="cofactor">
    <cofactor evidence="1 12">
        <name>FAD</name>
        <dbReference type="ChEBI" id="CHEBI:57692"/>
    </cofactor>
</comment>
<keyword evidence="5 12" id="KW-0285">Flavoprotein</keyword>
<reference evidence="13 14" key="1">
    <citation type="journal article" date="2014" name="Genome Announc.">
        <title>Complete Genome Sequence of Hyphomicrobium nitrativorans Strain NL23, a Denitrifying Bacterium Isolated from Biofilm of a Methanol-Fed Denitrification System Treating Seawater at the Montreal Biodome.</title>
        <authorList>
            <person name="Martineau C."/>
            <person name="Villeneuve C."/>
            <person name="Mauffrey F."/>
            <person name="Villemur R."/>
        </authorList>
    </citation>
    <scope>NUCLEOTIDE SEQUENCE [LARGE SCALE GENOMIC DNA]</scope>
    <source>
        <strain evidence="13">NL23</strain>
    </source>
</reference>
<keyword evidence="8" id="KW-0520">NAD</keyword>
<evidence type="ECO:0000256" key="1">
    <source>
        <dbReference type="ARBA" id="ARBA00001974"/>
    </source>
</evidence>
<comment type="pathway">
    <text evidence="10">Amino-acid biosynthesis; L-methionine biosynthesis via de novo pathway.</text>
</comment>
<gene>
    <name evidence="13" type="primary">metF</name>
    <name evidence="13" type="ORF">W911_06250</name>
</gene>
<dbReference type="InterPro" id="IPR029041">
    <property type="entry name" value="FAD-linked_oxidoreductase-like"/>
</dbReference>
<evidence type="ECO:0000256" key="8">
    <source>
        <dbReference type="ARBA" id="ARBA00023027"/>
    </source>
</evidence>
<dbReference type="PATRIC" id="fig|1029756.8.peg.1307"/>
<dbReference type="AlphaFoldDB" id="V5SDD8"/>
<evidence type="ECO:0000313" key="14">
    <source>
        <dbReference type="Proteomes" id="UP000018542"/>
    </source>
</evidence>
<dbReference type="STRING" id="1029756.W911_06250"/>
<dbReference type="Gene3D" id="3.20.20.220">
    <property type="match status" value="1"/>
</dbReference>
<dbReference type="CDD" id="cd00537">
    <property type="entry name" value="MTHFR"/>
    <property type="match status" value="1"/>
</dbReference>
<comment type="pathway">
    <text evidence="2 12">One-carbon metabolism; tetrahydrofolate interconversion.</text>
</comment>
<accession>V5SDD8</accession>
<dbReference type="GO" id="GO:0035999">
    <property type="term" value="P:tetrahydrofolate interconversion"/>
    <property type="evidence" value="ECO:0007669"/>
    <property type="project" value="UniProtKB-UniPathway"/>
</dbReference>
<dbReference type="KEGG" id="hni:W911_06250"/>
<dbReference type="UniPathway" id="UPA00193"/>
<evidence type="ECO:0000256" key="12">
    <source>
        <dbReference type="RuleBase" id="RU003862"/>
    </source>
</evidence>
<keyword evidence="9" id="KW-0486">Methionine biosynthesis</keyword>
<evidence type="ECO:0000256" key="4">
    <source>
        <dbReference type="ARBA" id="ARBA00022605"/>
    </source>
</evidence>
<dbReference type="PANTHER" id="PTHR45754:SF3">
    <property type="entry name" value="METHYLENETETRAHYDROFOLATE REDUCTASE (NADPH)"/>
    <property type="match status" value="1"/>
</dbReference>
<keyword evidence="14" id="KW-1185">Reference proteome</keyword>
<keyword evidence="4" id="KW-0028">Amino-acid biosynthesis</keyword>
<evidence type="ECO:0000256" key="11">
    <source>
        <dbReference type="ARBA" id="ARBA00048628"/>
    </source>
</evidence>
<dbReference type="Pfam" id="PF02219">
    <property type="entry name" value="MTHFR"/>
    <property type="match status" value="1"/>
</dbReference>
<comment type="similarity">
    <text evidence="3 12">Belongs to the methylenetetrahydrofolate reductase family.</text>
</comment>
<sequence>MAFEQADLVRFPSRPERKSLFLERGDIDVSFEFFPPNSAVMEEALWRSIHRLEPLRPTSVSVTYGAGGSTRERTHATIARLLRETTLHPAAHLTCIGATRAEIDRIAGMYWDLGVRHIVAIRGDPPPGERYVPTPGGYERAVDLVEGLKAVADFEITVAAHPERHPDSTTLATDIEVLKAKIDAGATRIITQFAFDTDRFLRFEERARSRGITAPIIPGILPIHNFQHVAAMASRVGVGVPAWLVRRFEGLENDRGTQRLAAAAFAAEQVLGLVDRGVTEFHFYTLNRADLVYGICHMLGLRPQRNDVEYRDLVDN</sequence>
<proteinExistence type="inferred from homology"/>
<evidence type="ECO:0000256" key="7">
    <source>
        <dbReference type="ARBA" id="ARBA00023002"/>
    </source>
</evidence>
<keyword evidence="7 12" id="KW-0560">Oxidoreductase</keyword>
<dbReference type="GO" id="GO:0005829">
    <property type="term" value="C:cytosol"/>
    <property type="evidence" value="ECO:0007669"/>
    <property type="project" value="InterPro"/>
</dbReference>